<dbReference type="Pfam" id="PF19611">
    <property type="entry name" value="DUF6116"/>
    <property type="match status" value="1"/>
</dbReference>
<evidence type="ECO:0000313" key="2">
    <source>
        <dbReference type="Proteomes" id="UP001355056"/>
    </source>
</evidence>
<proteinExistence type="predicted"/>
<gene>
    <name evidence="1" type="ORF">SNE34_12460</name>
</gene>
<dbReference type="InterPro" id="IPR046119">
    <property type="entry name" value="DUF6116"/>
</dbReference>
<protein>
    <submittedName>
        <fullName evidence="1">DUF6116 family protein</fullName>
    </submittedName>
</protein>
<comment type="caution">
    <text evidence="1">The sequence shown here is derived from an EMBL/GenBank/DDBJ whole genome shotgun (WGS) entry which is preliminary data.</text>
</comment>
<organism evidence="1 2">
    <name type="scientific">Novilysobacter erysipheiresistens</name>
    <dbReference type="NCBI Taxonomy" id="1749332"/>
    <lineage>
        <taxon>Bacteria</taxon>
        <taxon>Pseudomonadati</taxon>
        <taxon>Pseudomonadota</taxon>
        <taxon>Gammaproteobacteria</taxon>
        <taxon>Lysobacterales</taxon>
        <taxon>Lysobacteraceae</taxon>
        <taxon>Novilysobacter</taxon>
    </lineage>
</organism>
<accession>A0ABU7Z0P9</accession>
<dbReference type="RefSeq" id="WP_332617693.1">
    <property type="nucleotide sequence ID" value="NZ_JAXGFP010000006.1"/>
</dbReference>
<dbReference type="EMBL" id="JAXGFP010000006">
    <property type="protein sequence ID" value="MEG3184817.1"/>
    <property type="molecule type" value="Genomic_DNA"/>
</dbReference>
<evidence type="ECO:0000313" key="1">
    <source>
        <dbReference type="EMBL" id="MEG3184817.1"/>
    </source>
</evidence>
<dbReference type="Proteomes" id="UP001355056">
    <property type="component" value="Unassembled WGS sequence"/>
</dbReference>
<keyword evidence="2" id="KW-1185">Reference proteome</keyword>
<name>A0ABU7Z0P9_9GAMM</name>
<reference evidence="1 2" key="1">
    <citation type="journal article" date="2016" name="Int. J. Syst. Evol. Microbiol.">
        <title>Lysobacter erysipheiresistens sp. nov., an antagonist of powdery mildew, isolated from tobacco-cultivated soil.</title>
        <authorList>
            <person name="Xie B."/>
            <person name="Li T."/>
            <person name="Lin X."/>
            <person name="Wang C.J."/>
            <person name="Chen Y.J."/>
            <person name="Liu W.J."/>
            <person name="Zhao Z.W."/>
        </authorList>
    </citation>
    <scope>NUCLEOTIDE SEQUENCE [LARGE SCALE GENOMIC DNA]</scope>
    <source>
        <strain evidence="1 2">RS-LYSO-3</strain>
    </source>
</reference>
<sequence>MANPMLLPLLTWARKLRYPTLFKLTALVFAINLFVPDMIPFVDEILLGLGTLLLANLKDRNASAKAPIEGEARRPKRR</sequence>